<keyword evidence="4" id="KW-0597">Phosphoprotein</keyword>
<proteinExistence type="predicted"/>
<dbReference type="RefSeq" id="WP_154333622.1">
    <property type="nucleotide sequence ID" value="NZ_VTFY01000008.1"/>
</dbReference>
<dbReference type="PROSITE" id="PS50109">
    <property type="entry name" value="HIS_KIN"/>
    <property type="match status" value="1"/>
</dbReference>
<comment type="catalytic activity">
    <reaction evidence="1">
        <text>ATP + protein L-histidine = ADP + protein N-phospho-L-histidine.</text>
        <dbReference type="EC" id="2.7.13.3"/>
    </reaction>
</comment>
<evidence type="ECO:0000256" key="4">
    <source>
        <dbReference type="ARBA" id="ARBA00022553"/>
    </source>
</evidence>
<dbReference type="EC" id="2.7.13.3" evidence="3"/>
<evidence type="ECO:0000256" key="1">
    <source>
        <dbReference type="ARBA" id="ARBA00000085"/>
    </source>
</evidence>
<reference evidence="11" key="1">
    <citation type="submission" date="2019-08" db="EMBL/GenBank/DDBJ databases">
        <title>Arthrobacter sp. nov., isolated from plateau pika and Tibetan wild ass.</title>
        <authorList>
            <person name="Ge Y."/>
        </authorList>
    </citation>
    <scope>NUCLEOTIDE SEQUENCE [LARGE SCALE GENOMIC DNA]</scope>
    <source>
        <strain evidence="11">HF-4214</strain>
    </source>
</reference>
<keyword evidence="7" id="KW-0902">Two-component regulatory system</keyword>
<dbReference type="GO" id="GO:0005886">
    <property type="term" value="C:plasma membrane"/>
    <property type="evidence" value="ECO:0007669"/>
    <property type="project" value="UniProtKB-SubCell"/>
</dbReference>
<protein>
    <recommendedName>
        <fullName evidence="8">Sensor-like histidine kinase SenX3</fullName>
        <ecNumber evidence="3">2.7.13.3</ecNumber>
    </recommendedName>
</protein>
<accession>A0A6N7RPF5</accession>
<dbReference type="GO" id="GO:0016036">
    <property type="term" value="P:cellular response to phosphate starvation"/>
    <property type="evidence" value="ECO:0007669"/>
    <property type="project" value="TreeGrafter"/>
</dbReference>
<dbReference type="CDD" id="cd00075">
    <property type="entry name" value="HATPase"/>
    <property type="match status" value="1"/>
</dbReference>
<dbReference type="EMBL" id="VTFY01000008">
    <property type="protein sequence ID" value="MRX82761.1"/>
    <property type="molecule type" value="Genomic_DNA"/>
</dbReference>
<sequence>MDGFVLVIVAVAAAAAAGAGIVAFRYERELRRMARFLDQREPAGSARMTTGVRTRGMLSLARGVNAELRELQDERIAAQQGRQAFQTGLTCLSHDIRTPLAGAQGYLQLVDGEEDPAEKARFLSAAAHRLGDVRALLDDLFSFAQVHDPSFEVVCESMKPADVVGDVLMSLYPQFRERGWEPSVTLDDEALALADAEVLARIVRNLVANALRHGAAAPVVVQRGARISVENRVANPDALDVDRLFERFYQGEGSRSSGGAGLGLAIVAQLAAAMDATVAAVLEGDRLRIEVALRKG</sequence>
<name>A0A6N7RPF5_9ACTN</name>
<dbReference type="InterPro" id="IPR005467">
    <property type="entry name" value="His_kinase_dom"/>
</dbReference>
<keyword evidence="11" id="KW-1185">Reference proteome</keyword>
<dbReference type="InterPro" id="IPR050351">
    <property type="entry name" value="BphY/WalK/GraS-like"/>
</dbReference>
<dbReference type="PANTHER" id="PTHR45453:SF1">
    <property type="entry name" value="PHOSPHATE REGULON SENSOR PROTEIN PHOR"/>
    <property type="match status" value="1"/>
</dbReference>
<dbReference type="InterPro" id="IPR003661">
    <property type="entry name" value="HisK_dim/P_dom"/>
</dbReference>
<evidence type="ECO:0000256" key="7">
    <source>
        <dbReference type="ARBA" id="ARBA00023012"/>
    </source>
</evidence>
<dbReference type="PANTHER" id="PTHR45453">
    <property type="entry name" value="PHOSPHATE REGULON SENSOR PROTEIN PHOR"/>
    <property type="match status" value="1"/>
</dbReference>
<evidence type="ECO:0000256" key="6">
    <source>
        <dbReference type="ARBA" id="ARBA00022777"/>
    </source>
</evidence>
<dbReference type="SMART" id="SM00387">
    <property type="entry name" value="HATPase_c"/>
    <property type="match status" value="1"/>
</dbReference>
<dbReference type="AlphaFoldDB" id="A0A6N7RPF5"/>
<evidence type="ECO:0000313" key="10">
    <source>
        <dbReference type="EMBL" id="MRX82761.1"/>
    </source>
</evidence>
<comment type="subcellular location">
    <subcellularLocation>
        <location evidence="2">Cell membrane</location>
    </subcellularLocation>
</comment>
<evidence type="ECO:0000259" key="9">
    <source>
        <dbReference type="PROSITE" id="PS50109"/>
    </source>
</evidence>
<keyword evidence="5" id="KW-0808">Transferase</keyword>
<dbReference type="Pfam" id="PF00512">
    <property type="entry name" value="HisKA"/>
    <property type="match status" value="1"/>
</dbReference>
<dbReference type="CDD" id="cd00082">
    <property type="entry name" value="HisKA"/>
    <property type="match status" value="1"/>
</dbReference>
<comment type="caution">
    <text evidence="10">The sequence shown here is derived from an EMBL/GenBank/DDBJ whole genome shotgun (WGS) entry which is preliminary data.</text>
</comment>
<dbReference type="InterPro" id="IPR036097">
    <property type="entry name" value="HisK_dim/P_sf"/>
</dbReference>
<evidence type="ECO:0000313" key="11">
    <source>
        <dbReference type="Proteomes" id="UP000438093"/>
    </source>
</evidence>
<organism evidence="10 11">
    <name type="scientific">Eggerthella guodeyinii</name>
    <dbReference type="NCBI Taxonomy" id="2690837"/>
    <lineage>
        <taxon>Bacteria</taxon>
        <taxon>Bacillati</taxon>
        <taxon>Actinomycetota</taxon>
        <taxon>Coriobacteriia</taxon>
        <taxon>Eggerthellales</taxon>
        <taxon>Eggerthellaceae</taxon>
        <taxon>Eggerthella</taxon>
    </lineage>
</organism>
<evidence type="ECO:0000256" key="3">
    <source>
        <dbReference type="ARBA" id="ARBA00012438"/>
    </source>
</evidence>
<dbReference type="Pfam" id="PF02518">
    <property type="entry name" value="HATPase_c"/>
    <property type="match status" value="1"/>
</dbReference>
<feature type="domain" description="Histidine kinase" evidence="9">
    <location>
        <begin position="91"/>
        <end position="296"/>
    </location>
</feature>
<gene>
    <name evidence="10" type="ORF">GJG86_09695</name>
</gene>
<dbReference type="SUPFAM" id="SSF47384">
    <property type="entry name" value="Homodimeric domain of signal transducing histidine kinase"/>
    <property type="match status" value="1"/>
</dbReference>
<dbReference type="SUPFAM" id="SSF55874">
    <property type="entry name" value="ATPase domain of HSP90 chaperone/DNA topoisomerase II/histidine kinase"/>
    <property type="match status" value="1"/>
</dbReference>
<evidence type="ECO:0000256" key="8">
    <source>
        <dbReference type="ARBA" id="ARBA00039401"/>
    </source>
</evidence>
<dbReference type="GO" id="GO:0000155">
    <property type="term" value="F:phosphorelay sensor kinase activity"/>
    <property type="evidence" value="ECO:0007669"/>
    <property type="project" value="InterPro"/>
</dbReference>
<dbReference type="GO" id="GO:0004721">
    <property type="term" value="F:phosphoprotein phosphatase activity"/>
    <property type="evidence" value="ECO:0007669"/>
    <property type="project" value="TreeGrafter"/>
</dbReference>
<keyword evidence="6 10" id="KW-0418">Kinase</keyword>
<dbReference type="InterPro" id="IPR036890">
    <property type="entry name" value="HATPase_C_sf"/>
</dbReference>
<dbReference type="Gene3D" id="1.10.287.130">
    <property type="match status" value="1"/>
</dbReference>
<evidence type="ECO:0000256" key="2">
    <source>
        <dbReference type="ARBA" id="ARBA00004236"/>
    </source>
</evidence>
<dbReference type="InterPro" id="IPR003594">
    <property type="entry name" value="HATPase_dom"/>
</dbReference>
<dbReference type="SMART" id="SM00388">
    <property type="entry name" value="HisKA"/>
    <property type="match status" value="1"/>
</dbReference>
<dbReference type="Gene3D" id="3.30.565.10">
    <property type="entry name" value="Histidine kinase-like ATPase, C-terminal domain"/>
    <property type="match status" value="1"/>
</dbReference>
<evidence type="ECO:0000256" key="5">
    <source>
        <dbReference type="ARBA" id="ARBA00022679"/>
    </source>
</evidence>
<dbReference type="Proteomes" id="UP000438093">
    <property type="component" value="Unassembled WGS sequence"/>
</dbReference>